<dbReference type="PROSITE" id="PS50908">
    <property type="entry name" value="RWD"/>
    <property type="match status" value="1"/>
</dbReference>
<comment type="caution">
    <text evidence="8">The sequence shown here is derived from an EMBL/GenBank/DDBJ whole genome shotgun (WGS) entry which is preliminary data.</text>
</comment>
<dbReference type="AlphaFoldDB" id="A0AAD8D870"/>
<comment type="function">
    <text evidence="6">Enhancer of SUMO conjugation. Increases SUMO conjugation to proteins by promoting the: binding of E1 and E2 enzymes, thioester linkage between SUMO and ube2i/ubc9 and transfer of SUMO to specific target proteins which include hif1a, pias, nfkbia, nr3c1 and top1. Has no effect on ubiquitination.</text>
</comment>
<reference evidence="8" key="1">
    <citation type="submission" date="2022-02" db="EMBL/GenBank/DDBJ databases">
        <title>Atlantic sturgeon de novo genome assembly.</title>
        <authorList>
            <person name="Stock M."/>
            <person name="Klopp C."/>
            <person name="Guiguen Y."/>
            <person name="Cabau C."/>
            <person name="Parinello H."/>
            <person name="Santidrian Yebra-Pimentel E."/>
            <person name="Kuhl H."/>
            <person name="Dirks R.P."/>
            <person name="Guessner J."/>
            <person name="Wuertz S."/>
            <person name="Du K."/>
            <person name="Schartl M."/>
        </authorList>
    </citation>
    <scope>NUCLEOTIDE SEQUENCE</scope>
    <source>
        <strain evidence="8">STURGEONOMICS-FGT-2020</strain>
        <tissue evidence="8">Whole blood</tissue>
    </source>
</reference>
<keyword evidence="4" id="KW-0963">Cytoplasm</keyword>
<dbReference type="CDD" id="cd24164">
    <property type="entry name" value="RWDD3_C"/>
    <property type="match status" value="1"/>
</dbReference>
<keyword evidence="5" id="KW-0539">Nucleus</keyword>
<dbReference type="InterPro" id="IPR038840">
    <property type="entry name" value="RWDD3"/>
</dbReference>
<evidence type="ECO:0000313" key="8">
    <source>
        <dbReference type="EMBL" id="KAK1164049.1"/>
    </source>
</evidence>
<dbReference type="SUPFAM" id="SSF54495">
    <property type="entry name" value="UBC-like"/>
    <property type="match status" value="1"/>
</dbReference>
<accession>A0AAD8D870</accession>
<protein>
    <recommendedName>
        <fullName evidence="3">RWD domain-containing protein 3</fullName>
    </recommendedName>
</protein>
<dbReference type="PANTHER" id="PTHR15628:SF1">
    <property type="entry name" value="RWD DOMAIN-CONTAINING PROTEIN 3"/>
    <property type="match status" value="1"/>
</dbReference>
<organism evidence="8 9">
    <name type="scientific">Acipenser oxyrinchus oxyrinchus</name>
    <dbReference type="NCBI Taxonomy" id="40147"/>
    <lineage>
        <taxon>Eukaryota</taxon>
        <taxon>Metazoa</taxon>
        <taxon>Chordata</taxon>
        <taxon>Craniata</taxon>
        <taxon>Vertebrata</taxon>
        <taxon>Euteleostomi</taxon>
        <taxon>Actinopterygii</taxon>
        <taxon>Chondrostei</taxon>
        <taxon>Acipenseriformes</taxon>
        <taxon>Acipenseridae</taxon>
        <taxon>Acipenser</taxon>
    </lineage>
</organism>
<dbReference type="GO" id="GO:0005634">
    <property type="term" value="C:nucleus"/>
    <property type="evidence" value="ECO:0007669"/>
    <property type="project" value="UniProtKB-SubCell"/>
</dbReference>
<evidence type="ECO:0000256" key="5">
    <source>
        <dbReference type="ARBA" id="ARBA00023242"/>
    </source>
</evidence>
<gene>
    <name evidence="8" type="primary">RWDD3</name>
    <name evidence="8" type="ORF">AOXY_G16037</name>
</gene>
<name>A0AAD8D870_ACIOX</name>
<dbReference type="GO" id="GO:0033235">
    <property type="term" value="P:positive regulation of protein sumoylation"/>
    <property type="evidence" value="ECO:0007669"/>
    <property type="project" value="InterPro"/>
</dbReference>
<dbReference type="Pfam" id="PF05773">
    <property type="entry name" value="RWD"/>
    <property type="match status" value="1"/>
</dbReference>
<dbReference type="EMBL" id="JAGXEW010000014">
    <property type="protein sequence ID" value="KAK1164049.1"/>
    <property type="molecule type" value="Genomic_DNA"/>
</dbReference>
<dbReference type="GO" id="GO:1902073">
    <property type="term" value="P:positive regulation of hypoxia-inducible factor-1alpha signaling pathway"/>
    <property type="evidence" value="ECO:0007669"/>
    <property type="project" value="InterPro"/>
</dbReference>
<dbReference type="GO" id="GO:0005737">
    <property type="term" value="C:cytoplasm"/>
    <property type="evidence" value="ECO:0007669"/>
    <property type="project" value="UniProtKB-SubCell"/>
</dbReference>
<evidence type="ECO:0000256" key="2">
    <source>
        <dbReference type="ARBA" id="ARBA00004496"/>
    </source>
</evidence>
<evidence type="ECO:0000256" key="4">
    <source>
        <dbReference type="ARBA" id="ARBA00022490"/>
    </source>
</evidence>
<feature type="domain" description="RWD" evidence="7">
    <location>
        <begin position="8"/>
        <end position="114"/>
    </location>
</feature>
<evidence type="ECO:0000256" key="6">
    <source>
        <dbReference type="ARBA" id="ARBA00053748"/>
    </source>
</evidence>
<evidence type="ECO:0000256" key="3">
    <source>
        <dbReference type="ARBA" id="ARBA00015444"/>
    </source>
</evidence>
<dbReference type="CDD" id="cd23819">
    <property type="entry name" value="RWD_RWDD3"/>
    <property type="match status" value="1"/>
</dbReference>
<dbReference type="InterPro" id="IPR016135">
    <property type="entry name" value="UBQ-conjugating_enzyme/RWD"/>
</dbReference>
<dbReference type="GO" id="GO:0010468">
    <property type="term" value="P:regulation of gene expression"/>
    <property type="evidence" value="ECO:0007669"/>
    <property type="project" value="UniProtKB-ARBA"/>
</dbReference>
<dbReference type="FunFam" id="3.10.110.10:FF:000050">
    <property type="entry name" value="eIF-2-alpha kinase GCN2"/>
    <property type="match status" value="1"/>
</dbReference>
<evidence type="ECO:0000313" key="9">
    <source>
        <dbReference type="Proteomes" id="UP001230051"/>
    </source>
</evidence>
<sequence length="262" mass="30043">MMSEVAVEEISALTAIFCEKDEFELLGQSETEGLTFRIQITVDGYTEKLLLKLIFHLPLDYPSSLPDVSVSSEQLTRKQCIDIKLGLLKKATTLVSEPMVHELLLWLQQNFTTVTEQSVRYQSPRGDCEQRSQGETRTALLQVDHMRAKTKYKKIIEKWTSQLGLTGRLFIGKLILILLQGERKSIKDYLLLQRTSKVDVDSNGKKCKEKMMSVLCEMQLPCGCKQLPAFEVKDYSSLEELKTEFELVGLLELYHKYVHMLV</sequence>
<dbReference type="Proteomes" id="UP001230051">
    <property type="component" value="Unassembled WGS sequence"/>
</dbReference>
<evidence type="ECO:0000256" key="1">
    <source>
        <dbReference type="ARBA" id="ARBA00004123"/>
    </source>
</evidence>
<evidence type="ECO:0000259" key="7">
    <source>
        <dbReference type="PROSITE" id="PS50908"/>
    </source>
</evidence>
<proteinExistence type="predicted"/>
<keyword evidence="9" id="KW-1185">Reference proteome</keyword>
<dbReference type="InterPro" id="IPR006575">
    <property type="entry name" value="RWD_dom"/>
</dbReference>
<dbReference type="Gene3D" id="3.10.110.10">
    <property type="entry name" value="Ubiquitin Conjugating Enzyme"/>
    <property type="match status" value="1"/>
</dbReference>
<comment type="subcellular location">
    <subcellularLocation>
        <location evidence="2">Cytoplasm</location>
    </subcellularLocation>
    <subcellularLocation>
        <location evidence="1">Nucleus</location>
    </subcellularLocation>
</comment>
<dbReference type="PANTHER" id="PTHR15628">
    <property type="entry name" value="RWD DOMAIN-CONTAINING PROTEIN 3"/>
    <property type="match status" value="1"/>
</dbReference>
<dbReference type="SMART" id="SM00591">
    <property type="entry name" value="RWD"/>
    <property type="match status" value="1"/>
</dbReference>
<dbReference type="GO" id="GO:0033554">
    <property type="term" value="P:cellular response to stress"/>
    <property type="evidence" value="ECO:0007669"/>
    <property type="project" value="UniProtKB-ARBA"/>
</dbReference>